<organism evidence="4 5">
    <name type="scientific">Paraphotobacterium marinum</name>
    <dbReference type="NCBI Taxonomy" id="1755811"/>
    <lineage>
        <taxon>Bacteria</taxon>
        <taxon>Pseudomonadati</taxon>
        <taxon>Pseudomonadota</taxon>
        <taxon>Gammaproteobacteria</taxon>
        <taxon>Vibrionales</taxon>
        <taxon>Vibrionaceae</taxon>
        <taxon>Paraphotobacterium</taxon>
    </lineage>
</organism>
<name>A0A220VFQ7_9GAMM</name>
<dbReference type="PRINTS" id="PR00081">
    <property type="entry name" value="GDHRDH"/>
</dbReference>
<dbReference type="SUPFAM" id="SSF51735">
    <property type="entry name" value="NAD(P)-binding Rossmann-fold domains"/>
    <property type="match status" value="1"/>
</dbReference>
<keyword evidence="2" id="KW-0560">Oxidoreductase</keyword>
<sequence length="231" mass="25336">MNKHAVITGATRGIGKEVANFLAKRNYNLTLVSRNHETLEEIKQEICNDNPKICIHTYAIDLSNFKLASEALNQIADSIEHVDVLFNNAGTYYSGTLDLDISDFSKMIDLNVKGCFLVAQVFGRKMKMQKSGYIINVSSMAGKRALPILGGYCASKFAVVGFNSALRQELAPYNVKVTALCPSVIDTDMTKDFAIPNDQKLSVSDITNALDYLFKSGPNAVIESLDIAINL</sequence>
<dbReference type="GO" id="GO:0016491">
    <property type="term" value="F:oxidoreductase activity"/>
    <property type="evidence" value="ECO:0007669"/>
    <property type="project" value="UniProtKB-KW"/>
</dbReference>
<dbReference type="Proteomes" id="UP000242175">
    <property type="component" value="Chromosome small"/>
</dbReference>
<evidence type="ECO:0000313" key="4">
    <source>
        <dbReference type="EMBL" id="ASK79214.1"/>
    </source>
</evidence>
<dbReference type="GO" id="GO:0016020">
    <property type="term" value="C:membrane"/>
    <property type="evidence" value="ECO:0007669"/>
    <property type="project" value="TreeGrafter"/>
</dbReference>
<comment type="similarity">
    <text evidence="1 3">Belongs to the short-chain dehydrogenases/reductases (SDR) family.</text>
</comment>
<evidence type="ECO:0000256" key="1">
    <source>
        <dbReference type="ARBA" id="ARBA00006484"/>
    </source>
</evidence>
<evidence type="ECO:0008006" key="6">
    <source>
        <dbReference type="Google" id="ProtNLM"/>
    </source>
</evidence>
<dbReference type="PROSITE" id="PS00061">
    <property type="entry name" value="ADH_SHORT"/>
    <property type="match status" value="1"/>
</dbReference>
<dbReference type="OrthoDB" id="8613661at2"/>
<evidence type="ECO:0000313" key="5">
    <source>
        <dbReference type="Proteomes" id="UP000242175"/>
    </source>
</evidence>
<keyword evidence="5" id="KW-1185">Reference proteome</keyword>
<gene>
    <name evidence="4" type="ORF">CF386_09080</name>
</gene>
<dbReference type="Gene3D" id="3.40.50.720">
    <property type="entry name" value="NAD(P)-binding Rossmann-like Domain"/>
    <property type="match status" value="1"/>
</dbReference>
<accession>A0A220VFQ7</accession>
<dbReference type="RefSeq" id="WP_089074122.1">
    <property type="nucleotide sequence ID" value="NZ_CBCSAM010000002.1"/>
</dbReference>
<dbReference type="PANTHER" id="PTHR44196">
    <property type="entry name" value="DEHYDROGENASE/REDUCTASE SDR FAMILY MEMBER 7B"/>
    <property type="match status" value="1"/>
</dbReference>
<reference evidence="4 5" key="1">
    <citation type="journal article" date="2016" name="Int. J. Syst. Evol. Microbiol.">
        <title>Paraphotobacterium marinum gen. nov., sp. nov., a member of the family Vibrionaceae, isolated from surface seawater.</title>
        <authorList>
            <person name="Huang Z."/>
            <person name="Dong C."/>
            <person name="Shao Z."/>
        </authorList>
    </citation>
    <scope>NUCLEOTIDE SEQUENCE [LARGE SCALE GENOMIC DNA]</scope>
    <source>
        <strain evidence="4 5">NSCS20N07D</strain>
    </source>
</reference>
<evidence type="ECO:0000256" key="2">
    <source>
        <dbReference type="ARBA" id="ARBA00023002"/>
    </source>
</evidence>
<dbReference type="PIRSF" id="PIRSF000126">
    <property type="entry name" value="11-beta-HSD1"/>
    <property type="match status" value="1"/>
</dbReference>
<dbReference type="InterPro" id="IPR002347">
    <property type="entry name" value="SDR_fam"/>
</dbReference>
<dbReference type="KEGG" id="pmai:CF386_09080"/>
<proteinExistence type="inferred from homology"/>
<dbReference type="InterPro" id="IPR036291">
    <property type="entry name" value="NAD(P)-bd_dom_sf"/>
</dbReference>
<dbReference type="EMBL" id="CP022356">
    <property type="protein sequence ID" value="ASK79214.1"/>
    <property type="molecule type" value="Genomic_DNA"/>
</dbReference>
<dbReference type="InterPro" id="IPR020904">
    <property type="entry name" value="Sc_DH/Rdtase_CS"/>
</dbReference>
<dbReference type="PRINTS" id="PR00080">
    <property type="entry name" value="SDRFAMILY"/>
</dbReference>
<dbReference type="PANTHER" id="PTHR44196:SF1">
    <property type="entry name" value="DEHYDROGENASE_REDUCTASE SDR FAMILY MEMBER 7B"/>
    <property type="match status" value="1"/>
</dbReference>
<dbReference type="AlphaFoldDB" id="A0A220VFQ7"/>
<protein>
    <recommendedName>
        <fullName evidence="6">Short-chain dehydrogenase</fullName>
    </recommendedName>
</protein>
<dbReference type="CDD" id="cd05233">
    <property type="entry name" value="SDR_c"/>
    <property type="match status" value="1"/>
</dbReference>
<evidence type="ECO:0000256" key="3">
    <source>
        <dbReference type="RuleBase" id="RU000363"/>
    </source>
</evidence>
<dbReference type="Pfam" id="PF00106">
    <property type="entry name" value="adh_short"/>
    <property type="match status" value="1"/>
</dbReference>